<proteinExistence type="evidence at transcript level"/>
<dbReference type="ChiTaRS" id="A4GALT">
    <property type="organism name" value="human"/>
</dbReference>
<keyword evidence="1" id="KW-0328">Glycosyltransferase</keyword>
<dbReference type="GO" id="GO:0016757">
    <property type="term" value="F:glycosyltransferase activity"/>
    <property type="evidence" value="ECO:0007669"/>
    <property type="project" value="UniProtKB-KW"/>
</dbReference>
<dbReference type="EMBL" id="GU902280">
    <property type="protein sequence ID" value="ADZ44618.1"/>
    <property type="molecule type" value="mRNA"/>
</dbReference>
<organism evidence="1">
    <name type="scientific">Homo sapiens</name>
    <name type="common">Human</name>
    <dbReference type="NCBI Taxonomy" id="9606"/>
    <lineage>
        <taxon>Eukaryota</taxon>
        <taxon>Metazoa</taxon>
        <taxon>Chordata</taxon>
        <taxon>Craniata</taxon>
        <taxon>Vertebrata</taxon>
        <taxon>Euteleostomi</taxon>
        <taxon>Mammalia</taxon>
        <taxon>Eutheria</taxon>
        <taxon>Euarchontoglires</taxon>
        <taxon>Primates</taxon>
        <taxon>Haplorrhini</taxon>
        <taxon>Catarrhini</taxon>
        <taxon>Hominidae</taxon>
        <taxon>Homo</taxon>
    </lineage>
</organism>
<dbReference type="AlphaFoldDB" id="F2VPV4"/>
<sequence>MPVIPALWEAEAGGSLEVRSSRPAWPTW</sequence>
<gene>
    <name evidence="1" type="primary">A4GALT</name>
</gene>
<keyword evidence="1" id="KW-0808">Transferase</keyword>
<reference evidence="1" key="1">
    <citation type="journal article" date="2011" name="Blood">
        <title>Identification of a novel A4GALT exon reveals the genetic basis of the P1/P2 histo-blood groups.</title>
        <authorList>
            <person name="Thuresson B."/>
            <person name="Westman J.S."/>
            <person name="Olsson M.L."/>
        </authorList>
    </citation>
    <scope>NUCLEOTIDE SEQUENCE</scope>
    <source>
        <tissue evidence="1">Bone marrow</tissue>
    </source>
</reference>
<accession>F2VPV4</accession>
<evidence type="ECO:0000313" key="1">
    <source>
        <dbReference type="EMBL" id="ADZ44618.1"/>
    </source>
</evidence>
<dbReference type="OrthoDB" id="409543at2759"/>
<protein>
    <submittedName>
        <fullName evidence="1">Putative alpha 1,4-galactosyltransferase transcript variant IV</fullName>
    </submittedName>
</protein>
<name>F2VPV4_HUMAN</name>